<dbReference type="PANTHER" id="PTHR37817">
    <property type="entry name" value="N-ACETYLTRANSFERASE EIS"/>
    <property type="match status" value="1"/>
</dbReference>
<dbReference type="RefSeq" id="WP_005189445.1">
    <property type="nucleotide sequence ID" value="NZ_CP045804.1"/>
</dbReference>
<dbReference type="InterPro" id="IPR016181">
    <property type="entry name" value="Acyl_CoA_acyltransferase"/>
</dbReference>
<name>A0A857KHK2_9ACTN</name>
<feature type="binding site" evidence="5">
    <location>
        <begin position="105"/>
        <end position="110"/>
    </location>
    <ligand>
        <name>acetyl-CoA</name>
        <dbReference type="ChEBI" id="CHEBI:57288"/>
    </ligand>
</feature>
<dbReference type="SUPFAM" id="SSF55718">
    <property type="entry name" value="SCP-like"/>
    <property type="match status" value="1"/>
</dbReference>
<dbReference type="InterPro" id="IPR000182">
    <property type="entry name" value="GNAT_dom"/>
</dbReference>
<feature type="binding site" evidence="5">
    <location>
        <begin position="133"/>
        <end position="134"/>
    </location>
    <ligand>
        <name>acetyl-CoA</name>
        <dbReference type="ChEBI" id="CHEBI:57288"/>
    </ligand>
</feature>
<proteinExistence type="inferred from homology"/>
<comment type="subunit">
    <text evidence="5">Homohexamer; trimer of dimers.</text>
</comment>
<feature type="active site" description="Proton donor" evidence="5">
    <location>
        <position position="138"/>
    </location>
</feature>
<protein>
    <submittedName>
        <fullName evidence="7">GNAT family N-acetyltransferase</fullName>
    </submittedName>
</protein>
<dbReference type="Pfam" id="PF13527">
    <property type="entry name" value="Acetyltransf_9"/>
    <property type="match status" value="1"/>
</dbReference>
<evidence type="ECO:0000256" key="5">
    <source>
        <dbReference type="HAMAP-Rule" id="MF_01812"/>
    </source>
</evidence>
<evidence type="ECO:0000313" key="7">
    <source>
        <dbReference type="EMBL" id="QHN38767.1"/>
    </source>
</evidence>
<gene>
    <name evidence="7" type="ORF">GII30_05895</name>
</gene>
<evidence type="ECO:0000256" key="1">
    <source>
        <dbReference type="ARBA" id="ARBA00009213"/>
    </source>
</evidence>
<dbReference type="AlphaFoldDB" id="A0A857KHK2"/>
<dbReference type="GO" id="GO:0034069">
    <property type="term" value="F:aminoglycoside N-acetyltransferase activity"/>
    <property type="evidence" value="ECO:0007669"/>
    <property type="project" value="TreeGrafter"/>
</dbReference>
<dbReference type="Pfam" id="PF13530">
    <property type="entry name" value="SCP2_2"/>
    <property type="match status" value="1"/>
</dbReference>
<keyword evidence="3 5" id="KW-0808">Transferase</keyword>
<dbReference type="InterPro" id="IPR025559">
    <property type="entry name" value="Eis_dom"/>
</dbReference>
<dbReference type="HAMAP" id="MF_01812">
    <property type="entry name" value="Eis"/>
    <property type="match status" value="1"/>
</dbReference>
<reference evidence="7" key="1">
    <citation type="journal article" date="2021" name="Nat. Microbiol.">
        <title>Cocultivation of an ultrasmall environmental parasitic bacterium with lytic ability against bacteria associated with wastewater foams.</title>
        <authorList>
            <person name="Batinovic S."/>
            <person name="Rose J.J.A."/>
            <person name="Ratcliffe J."/>
            <person name="Seviour R.J."/>
            <person name="Petrovski S."/>
        </authorList>
    </citation>
    <scope>NUCLEOTIDE SEQUENCE</scope>
    <source>
        <strain evidence="7">CON44</strain>
    </source>
</reference>
<dbReference type="Gene3D" id="3.30.1050.10">
    <property type="entry name" value="SCP2 sterol-binding domain"/>
    <property type="match status" value="1"/>
</dbReference>
<evidence type="ECO:0000259" key="6">
    <source>
        <dbReference type="PROSITE" id="PS51186"/>
    </source>
</evidence>
<dbReference type="EMBL" id="CP045810">
    <property type="protein sequence ID" value="QHN38767.1"/>
    <property type="molecule type" value="Genomic_DNA"/>
</dbReference>
<dbReference type="PANTHER" id="PTHR37817:SF1">
    <property type="entry name" value="N-ACETYLTRANSFERASE EIS"/>
    <property type="match status" value="1"/>
</dbReference>
<dbReference type="GO" id="GO:0030649">
    <property type="term" value="P:aminoglycoside antibiotic catabolic process"/>
    <property type="evidence" value="ECO:0007669"/>
    <property type="project" value="TreeGrafter"/>
</dbReference>
<evidence type="ECO:0000256" key="4">
    <source>
        <dbReference type="ARBA" id="ARBA00023315"/>
    </source>
</evidence>
<keyword evidence="4 5" id="KW-0012">Acyltransferase</keyword>
<dbReference type="PROSITE" id="PS51186">
    <property type="entry name" value="GNAT"/>
    <property type="match status" value="1"/>
</dbReference>
<accession>A0A857KHK2</accession>
<dbReference type="NCBIfam" id="NF002367">
    <property type="entry name" value="PRK01346.1-4"/>
    <property type="match status" value="1"/>
</dbReference>
<feature type="domain" description="N-acetyltransferase" evidence="6">
    <location>
        <begin position="8"/>
        <end position="168"/>
    </location>
</feature>
<feature type="active site" description="Proton acceptor; via carboxylate" evidence="5">
    <location>
        <position position="418"/>
    </location>
</feature>
<dbReference type="InterPro" id="IPR036527">
    <property type="entry name" value="SCP2_sterol-bd_dom_sf"/>
</dbReference>
<evidence type="ECO:0000256" key="3">
    <source>
        <dbReference type="ARBA" id="ARBA00022679"/>
    </source>
</evidence>
<dbReference type="InterPro" id="IPR041380">
    <property type="entry name" value="Acetyltransf_17"/>
</dbReference>
<keyword evidence="2" id="KW-1036">Host cytoplasmic vesicle</keyword>
<evidence type="ECO:0000256" key="2">
    <source>
        <dbReference type="ARBA" id="ARBA00022488"/>
    </source>
</evidence>
<dbReference type="Pfam" id="PF17668">
    <property type="entry name" value="Acetyltransf_17"/>
    <property type="match status" value="1"/>
</dbReference>
<dbReference type="InterPro" id="IPR022902">
    <property type="entry name" value="NAcTrfase_Eis"/>
</dbReference>
<comment type="similarity">
    <text evidence="1 5">Belongs to the acetyltransferase Eis family.</text>
</comment>
<dbReference type="InterPro" id="IPR051554">
    <property type="entry name" value="Acetyltransferase_Eis"/>
</dbReference>
<sequence length="418" mass="46017">MSTPAFPFELRRAGDDDWPDIFVNDARAFLQQGPLSEAEQARARAMFGDVVVVRDPEITAGQSLAGVAAFFRMRLTVPGPPAPAPAPVARAAGLTWVSVAATHRRRGLLRAMISELFDQWEAEDYPFAILTATEATIYERYGFGPAVLADRYTINLDKAHLRAEQDRSGTAPVVFADPADLAKVLPALHDRWTRTRPGAVHRDEFRWRTIVPDDNAEPSQAQPGGHYLLHRDGYAHYRTTEDTGTHTARAEVVEFFATTDEAHRELWRVLLNLDLVTALTVDVPTDDPLPLSVTDVRSVRTTARNDKLWLRILDVPAALEMRGYRGDLDVVIEVEDRFRGHGGTFRLQVTGGTAQVSESTAEPVVRMDISVLGSLYLGAFTPSVMAAAGRLWTAGPDITAALDRALATDRAPFAGTYF</sequence>
<feature type="binding site" evidence="5">
    <location>
        <begin position="97"/>
        <end position="99"/>
    </location>
    <ligand>
        <name>acetyl-CoA</name>
        <dbReference type="ChEBI" id="CHEBI:57288"/>
    </ligand>
</feature>
<organism evidence="7">
    <name type="scientific">Gordonia amarae</name>
    <dbReference type="NCBI Taxonomy" id="36821"/>
    <lineage>
        <taxon>Bacteria</taxon>
        <taxon>Bacillati</taxon>
        <taxon>Actinomycetota</taxon>
        <taxon>Actinomycetes</taxon>
        <taxon>Mycobacteriales</taxon>
        <taxon>Gordoniaceae</taxon>
        <taxon>Gordonia</taxon>
    </lineage>
</organism>
<dbReference type="Gene3D" id="3.40.630.30">
    <property type="match status" value="2"/>
</dbReference>
<dbReference type="SUPFAM" id="SSF55729">
    <property type="entry name" value="Acyl-CoA N-acyltransferases (Nat)"/>
    <property type="match status" value="1"/>
</dbReference>